<dbReference type="InterPro" id="IPR027304">
    <property type="entry name" value="Trigger_fact/SurA_dom_sf"/>
</dbReference>
<dbReference type="InterPro" id="IPR050280">
    <property type="entry name" value="OMP_Chaperone_SurA"/>
</dbReference>
<evidence type="ECO:0000256" key="1">
    <source>
        <dbReference type="ARBA" id="ARBA00022729"/>
    </source>
</evidence>
<dbReference type="SUPFAM" id="SSF109998">
    <property type="entry name" value="Triger factor/SurA peptide-binding domain-like"/>
    <property type="match status" value="1"/>
</dbReference>
<organism evidence="3 4">
    <name type="scientific">Bradyrhizobium guangdongense</name>
    <dbReference type="NCBI Taxonomy" id="1325090"/>
    <lineage>
        <taxon>Bacteria</taxon>
        <taxon>Pseudomonadati</taxon>
        <taxon>Pseudomonadota</taxon>
        <taxon>Alphaproteobacteria</taxon>
        <taxon>Hyphomicrobiales</taxon>
        <taxon>Nitrobacteraceae</taxon>
        <taxon>Bradyrhizobium</taxon>
    </lineage>
</organism>
<keyword evidence="3" id="KW-0413">Isomerase</keyword>
<feature type="chain" id="PRO_5046012381" evidence="2">
    <location>
        <begin position="34"/>
        <end position="315"/>
    </location>
</feature>
<reference evidence="3 4" key="1">
    <citation type="submission" date="2018-06" db="EMBL/GenBank/DDBJ databases">
        <title>Comparative genomics of rhizobia nodulating Arachis hypogaea in China.</title>
        <authorList>
            <person name="Li Y."/>
        </authorList>
    </citation>
    <scope>NUCLEOTIDE SEQUENCE [LARGE SCALE GENOMIC DNA]</scope>
    <source>
        <strain evidence="3 4">CCBAU 51658</strain>
    </source>
</reference>
<dbReference type="EMBL" id="CP030057">
    <property type="protein sequence ID" value="QOZ60246.1"/>
    <property type="molecule type" value="Genomic_DNA"/>
</dbReference>
<dbReference type="GO" id="GO:0016853">
    <property type="term" value="F:isomerase activity"/>
    <property type="evidence" value="ECO:0007669"/>
    <property type="project" value="UniProtKB-KW"/>
</dbReference>
<evidence type="ECO:0000313" key="3">
    <source>
        <dbReference type="EMBL" id="QOZ60246.1"/>
    </source>
</evidence>
<evidence type="ECO:0000313" key="4">
    <source>
        <dbReference type="Proteomes" id="UP000593880"/>
    </source>
</evidence>
<gene>
    <name evidence="3" type="ORF">XH86_17100</name>
</gene>
<sequence length="315" mass="35606">MRATTMTTSLPVFRHLVLVLAAVLVLAGAPARAQNIVVMVNGDPITDFDIEQRSKLDQLTTQKTPSRQDVINELIDDKIKIKEGKKYGVDPGVSDINQSYEGMAQRMRISSDQLTKSLETKGVRPETLKGRMKAEMVWTSLVRGRYKEKLMVGEKDVADKVREGGSEKLQIEGTEYKMQPIVLIVPRGSSPAFQETRMKEAESYRQRVTSCDEANSLFRSTPNATIRESVTKTTADLPEALRKVLDDTPIGHLTAPEVTKAGIEMVVLCARKPTLIDTPKKREIREKMYQEKYEKTQKAYLDEIRKAAMIEYRNR</sequence>
<accession>A0ABX6UGX1</accession>
<proteinExistence type="predicted"/>
<evidence type="ECO:0000256" key="2">
    <source>
        <dbReference type="SAM" id="SignalP"/>
    </source>
</evidence>
<dbReference type="Proteomes" id="UP000593880">
    <property type="component" value="Chromosome"/>
</dbReference>
<dbReference type="Gene3D" id="1.10.4030.10">
    <property type="entry name" value="Porin chaperone SurA, peptide-binding domain"/>
    <property type="match status" value="1"/>
</dbReference>
<name>A0ABX6UGX1_9BRAD</name>
<keyword evidence="4" id="KW-1185">Reference proteome</keyword>
<dbReference type="PANTHER" id="PTHR47637:SF1">
    <property type="entry name" value="CHAPERONE SURA"/>
    <property type="match status" value="1"/>
</dbReference>
<protein>
    <submittedName>
        <fullName evidence="3">Peptidylprolyl isomerase</fullName>
    </submittedName>
</protein>
<keyword evidence="1 2" id="KW-0732">Signal</keyword>
<feature type="signal peptide" evidence="2">
    <location>
        <begin position="1"/>
        <end position="33"/>
    </location>
</feature>
<dbReference type="PANTHER" id="PTHR47637">
    <property type="entry name" value="CHAPERONE SURA"/>
    <property type="match status" value="1"/>
</dbReference>